<keyword evidence="1" id="KW-0472">Membrane</keyword>
<evidence type="ECO:0008006" key="5">
    <source>
        <dbReference type="Google" id="ProtNLM"/>
    </source>
</evidence>
<organism evidence="3 4">
    <name type="scientific">Ceratopteris richardii</name>
    <name type="common">Triangle waterfern</name>
    <dbReference type="NCBI Taxonomy" id="49495"/>
    <lineage>
        <taxon>Eukaryota</taxon>
        <taxon>Viridiplantae</taxon>
        <taxon>Streptophyta</taxon>
        <taxon>Embryophyta</taxon>
        <taxon>Tracheophyta</taxon>
        <taxon>Polypodiopsida</taxon>
        <taxon>Polypodiidae</taxon>
        <taxon>Polypodiales</taxon>
        <taxon>Pteridineae</taxon>
        <taxon>Pteridaceae</taxon>
        <taxon>Parkerioideae</taxon>
        <taxon>Ceratopteris</taxon>
    </lineage>
</organism>
<sequence>MHRPSFFFHFCIWLLSIFPSTLLTMKSILPPWSALMYKPCVPLFKLRQQSSMSILFLFKWSLTSFPALLILLFSASHHVVPVRGVNGAPCSSLMPTSSTEIVTLIESIVRESVARERNGGAKGGS</sequence>
<dbReference type="EMBL" id="CM035406">
    <property type="protein sequence ID" value="KAH7447938.1"/>
    <property type="molecule type" value="Genomic_DNA"/>
</dbReference>
<name>A0A8T2VLI6_CERRI</name>
<feature type="chain" id="PRO_5035769110" description="Secreted protein" evidence="2">
    <location>
        <begin position="24"/>
        <end position="125"/>
    </location>
</feature>
<evidence type="ECO:0000256" key="1">
    <source>
        <dbReference type="SAM" id="Phobius"/>
    </source>
</evidence>
<keyword evidence="4" id="KW-1185">Reference proteome</keyword>
<keyword evidence="2" id="KW-0732">Signal</keyword>
<feature type="transmembrane region" description="Helical" evidence="1">
    <location>
        <begin position="52"/>
        <end position="73"/>
    </location>
</feature>
<feature type="signal peptide" evidence="2">
    <location>
        <begin position="1"/>
        <end position="23"/>
    </location>
</feature>
<reference evidence="3" key="1">
    <citation type="submission" date="2021-08" db="EMBL/GenBank/DDBJ databases">
        <title>WGS assembly of Ceratopteris richardii.</title>
        <authorList>
            <person name="Marchant D.B."/>
            <person name="Chen G."/>
            <person name="Jenkins J."/>
            <person name="Shu S."/>
            <person name="Leebens-Mack J."/>
            <person name="Grimwood J."/>
            <person name="Schmutz J."/>
            <person name="Soltis P."/>
            <person name="Soltis D."/>
            <person name="Chen Z.-H."/>
        </authorList>
    </citation>
    <scope>NUCLEOTIDE SEQUENCE</scope>
    <source>
        <strain evidence="3">Whitten #5841</strain>
        <tissue evidence="3">Leaf</tissue>
    </source>
</reference>
<protein>
    <recommendedName>
        <fullName evidence="5">Secreted protein</fullName>
    </recommendedName>
</protein>
<evidence type="ECO:0000313" key="3">
    <source>
        <dbReference type="EMBL" id="KAH7447938.1"/>
    </source>
</evidence>
<accession>A0A8T2VLI6</accession>
<evidence type="ECO:0000256" key="2">
    <source>
        <dbReference type="SAM" id="SignalP"/>
    </source>
</evidence>
<gene>
    <name evidence="3" type="ORF">KP509_01G128600</name>
</gene>
<comment type="caution">
    <text evidence="3">The sequence shown here is derived from an EMBL/GenBank/DDBJ whole genome shotgun (WGS) entry which is preliminary data.</text>
</comment>
<dbReference type="Proteomes" id="UP000825935">
    <property type="component" value="Chromosome 1"/>
</dbReference>
<proteinExistence type="predicted"/>
<keyword evidence="1" id="KW-1133">Transmembrane helix</keyword>
<dbReference type="AlphaFoldDB" id="A0A8T2VLI6"/>
<keyword evidence="1" id="KW-0812">Transmembrane</keyword>
<evidence type="ECO:0000313" key="4">
    <source>
        <dbReference type="Proteomes" id="UP000825935"/>
    </source>
</evidence>